<dbReference type="EMBL" id="LCTW02000034">
    <property type="protein sequence ID" value="KXX81486.1"/>
    <property type="molecule type" value="Genomic_DNA"/>
</dbReference>
<feature type="compositionally biased region" description="Polar residues" evidence="1">
    <location>
        <begin position="79"/>
        <end position="90"/>
    </location>
</feature>
<proteinExistence type="predicted"/>
<keyword evidence="4" id="KW-1185">Reference proteome</keyword>
<feature type="compositionally biased region" description="Low complexity" evidence="1">
    <location>
        <begin position="11"/>
        <end position="20"/>
    </location>
</feature>
<feature type="region of interest" description="Disordered" evidence="1">
    <location>
        <begin position="1"/>
        <end position="91"/>
    </location>
</feature>
<comment type="caution">
    <text evidence="3">The sequence shown here is derived from an EMBL/GenBank/DDBJ whole genome shotgun (WGS) entry which is preliminary data.</text>
</comment>
<reference evidence="4" key="1">
    <citation type="submission" date="2015-06" db="EMBL/GenBank/DDBJ databases">
        <authorList>
            <person name="van de Sande W.W.J."/>
        </authorList>
    </citation>
    <scope>NUCLEOTIDE SEQUENCE [LARGE SCALE GENOMIC DNA]</scope>
    <source>
        <strain evidence="4">mm55</strain>
    </source>
</reference>
<organism evidence="3 4">
    <name type="scientific">Madurella mycetomatis</name>
    <dbReference type="NCBI Taxonomy" id="100816"/>
    <lineage>
        <taxon>Eukaryota</taxon>
        <taxon>Fungi</taxon>
        <taxon>Dikarya</taxon>
        <taxon>Ascomycota</taxon>
        <taxon>Pezizomycotina</taxon>
        <taxon>Sordariomycetes</taxon>
        <taxon>Sordariomycetidae</taxon>
        <taxon>Sordariales</taxon>
        <taxon>Sordariales incertae sedis</taxon>
        <taxon>Madurella</taxon>
    </lineage>
</organism>
<feature type="compositionally biased region" description="Polar residues" evidence="1">
    <location>
        <begin position="254"/>
        <end position="265"/>
    </location>
</feature>
<dbReference type="VEuPathDB" id="FungiDB:MMYC01_205149"/>
<feature type="compositionally biased region" description="Polar residues" evidence="1">
    <location>
        <begin position="277"/>
        <end position="288"/>
    </location>
</feature>
<dbReference type="AlphaFoldDB" id="A0A175WCR0"/>
<feature type="compositionally biased region" description="Basic and acidic residues" evidence="1">
    <location>
        <begin position="289"/>
        <end position="301"/>
    </location>
</feature>
<feature type="region of interest" description="Disordered" evidence="1">
    <location>
        <begin position="542"/>
        <end position="593"/>
    </location>
</feature>
<sequence length="615" mass="64441">MLGRVDRLRSSRVGRVPGVRGRNKRREEQQQRQQYQTYSESRPSYRRSSIARSTSSQLERDGIRHGLGQGRRGAAVTGEEQNPTPQNDFSWPTVLLSSPFMADLEPAAPVSPNSPPQRQDHPSLLTADAADFNMPISMCDFPDMLSMFPDAGSHPGGPTTATTAAVARGSKGDSPVTPAATAIADPLDIGSAGTGRNGLAAGVSSPASVRQQTQGNSDVRRGAGMLPTPVGLGTPVELGSGESIPGSARRGPNAATSAGTLSPIASRTDDDEDGTGNRDNLGSRTPSISEHRVPPRGRETQGRPTHLAQSGPHAVQPHSIQPLMHVAYQLEPYVSRPSSQRDLYTSLSLVKSGLWELQALADHYRLGSHSGQPTNGARQRSSTTRAAIMACVVADQVVQLLAASSTLALGGREYANSVGSDDAGSPTLLEDNPSSGGKRPSGAGSAGVSTSPDGAHHAHGFGGTGNNVRRSGSGIVIPTLPSSPTLPLGFVGVGMGIGGGSGGFQMVEEDDRRTMQVAIVQRQTKRGLGIVRQLRASSMFSMPAVDEEESDSTGGGQRSPGEGSANVSCRDSRDDCRTRKRPSVTGGPMSSMLDSVERRLAMLTDMLQKHGDSFL</sequence>
<evidence type="ECO:0000313" key="2">
    <source>
        <dbReference type="EMBL" id="KXX77998.1"/>
    </source>
</evidence>
<dbReference type="EMBL" id="LCTW02000137">
    <property type="protein sequence ID" value="KXX77998.1"/>
    <property type="molecule type" value="Genomic_DNA"/>
</dbReference>
<feature type="compositionally biased region" description="Low complexity" evidence="1">
    <location>
        <begin position="31"/>
        <end position="48"/>
    </location>
</feature>
<evidence type="ECO:0000313" key="3">
    <source>
        <dbReference type="EMBL" id="KXX81486.1"/>
    </source>
</evidence>
<evidence type="ECO:0000313" key="4">
    <source>
        <dbReference type="Proteomes" id="UP000078237"/>
    </source>
</evidence>
<accession>A0A175WCR0</accession>
<reference evidence="3" key="2">
    <citation type="submission" date="2015-06" db="EMBL/GenBank/DDBJ databases">
        <authorList>
            <person name="Hoefler B.C."/>
            <person name="Straight P.D."/>
        </authorList>
    </citation>
    <scope>NUCLEOTIDE SEQUENCE [LARGE SCALE GENOMIC DNA]</scope>
    <source>
        <strain evidence="3">Mm55</strain>
    </source>
</reference>
<reference evidence="3 4" key="3">
    <citation type="submission" date="2016-01" db="EMBL/GenBank/DDBJ databases">
        <title>Madurella mycetomatis genome sequencing.</title>
        <authorList>
            <person name="Van De Sande W."/>
        </authorList>
    </citation>
    <scope>NUCLEOTIDE SEQUENCE [LARGE SCALE GENOMIC DNA]</scope>
    <source>
        <strain evidence="4">mm55</strain>
        <strain evidence="3">Mm55</strain>
    </source>
</reference>
<dbReference type="Proteomes" id="UP000078237">
    <property type="component" value="Unassembled WGS sequence"/>
</dbReference>
<gene>
    <name evidence="3" type="ORF">MMYC01_201726</name>
    <name evidence="2" type="ORF">MMYC01_205149</name>
</gene>
<feature type="region of interest" description="Disordered" evidence="1">
    <location>
        <begin position="417"/>
        <end position="480"/>
    </location>
</feature>
<feature type="region of interest" description="Disordered" evidence="1">
    <location>
        <begin position="198"/>
        <end position="316"/>
    </location>
</feature>
<protein>
    <submittedName>
        <fullName evidence="3">Uncharacterized protein</fullName>
    </submittedName>
</protein>
<evidence type="ECO:0000256" key="1">
    <source>
        <dbReference type="SAM" id="MobiDB-lite"/>
    </source>
</evidence>
<name>A0A175WCR0_9PEZI</name>
<feature type="region of interest" description="Disordered" evidence="1">
    <location>
        <begin position="152"/>
        <end position="179"/>
    </location>
</feature>
<feature type="compositionally biased region" description="Polar residues" evidence="1">
    <location>
        <begin position="205"/>
        <end position="217"/>
    </location>
</feature>
<dbReference type="VEuPathDB" id="FungiDB:MMYC01_201726"/>